<name>A0A0F7SPM1_PHARH</name>
<dbReference type="AlphaFoldDB" id="A0A0F7SPM1"/>
<organism evidence="1">
    <name type="scientific">Phaffia rhodozyma</name>
    <name type="common">Yeast</name>
    <name type="synonym">Xanthophyllomyces dendrorhous</name>
    <dbReference type="NCBI Taxonomy" id="264483"/>
    <lineage>
        <taxon>Eukaryota</taxon>
        <taxon>Fungi</taxon>
        <taxon>Dikarya</taxon>
        <taxon>Basidiomycota</taxon>
        <taxon>Agaricomycotina</taxon>
        <taxon>Tremellomycetes</taxon>
        <taxon>Cystofilobasidiales</taxon>
        <taxon>Mrakiaceae</taxon>
        <taxon>Phaffia</taxon>
    </lineage>
</organism>
<accession>A0A0F7SPM1</accession>
<sequence length="89" mass="10184">MMNLSDEACRLIGSVQTVYLVTTLNKNALLFESYNPSNQSQYLLYFSPRYTLYLLASTLSDLFSILSAISLNHKLHEPFELDQTDTRSL</sequence>
<evidence type="ECO:0000313" key="1">
    <source>
        <dbReference type="EMBL" id="CED84157.1"/>
    </source>
</evidence>
<reference evidence="1" key="1">
    <citation type="submission" date="2014-08" db="EMBL/GenBank/DDBJ databases">
        <authorList>
            <person name="Sharma Rahul"/>
            <person name="Thines Marco"/>
        </authorList>
    </citation>
    <scope>NUCLEOTIDE SEQUENCE</scope>
</reference>
<protein>
    <submittedName>
        <fullName evidence="1">Uncharacterized protein</fullName>
    </submittedName>
</protein>
<dbReference type="EMBL" id="LN483157">
    <property type="protein sequence ID" value="CED84157.1"/>
    <property type="molecule type" value="Genomic_DNA"/>
</dbReference>
<proteinExistence type="predicted"/>